<proteinExistence type="predicted"/>
<dbReference type="Gene3D" id="3.40.50.300">
    <property type="entry name" value="P-loop containing nucleotide triphosphate hydrolases"/>
    <property type="match status" value="1"/>
</dbReference>
<dbReference type="SUPFAM" id="SSF52540">
    <property type="entry name" value="P-loop containing nucleoside triphosphate hydrolases"/>
    <property type="match status" value="1"/>
</dbReference>
<dbReference type="PROSITE" id="PS50901">
    <property type="entry name" value="FTSK"/>
    <property type="match status" value="1"/>
</dbReference>
<protein>
    <submittedName>
        <fullName evidence="3">FtsK/SpoIIIE domain-containing protein</fullName>
    </submittedName>
</protein>
<sequence length="401" mass="44512">GAPASFDYHAAPVLRAWRRRWGSYVGPRWKRAMDACELTREHRRSGMTLYPRVVKVRAYSPTVDTVVVRLARGQSARSFEDRLPELADTLMVERVAVERVKPGFVGLVIQRGEAFTEVIPAPDMPEDSDAVDLRGVYVADTEYDSDFLISPVNDHVFIAGATGAGKNSIPAAMLRAIAPLIRDGLVRLWIADPKQNEFAWARPIAYRYASDGDDSELSISELITEFRDEMAARQAELARQRKRKCTPSTQTPLDLLILDEMGAIMAYSTDRGRGLIAKDLAVILTQGRATCSRVIGLVQEPTKDTVPVRDLFTMRIALRLTTSAQVDMVLGENARLRGALADEIPAVPETAGIGYVVRQRSRIPMRIRAAYVDDTDLNDLVRFVLAGRSSLYSNTHLKVVA</sequence>
<keyword evidence="1" id="KW-0067">ATP-binding</keyword>
<organism evidence="3 4">
    <name type="scientific">Kibdelosporangium lantanae</name>
    <dbReference type="NCBI Taxonomy" id="1497396"/>
    <lineage>
        <taxon>Bacteria</taxon>
        <taxon>Bacillati</taxon>
        <taxon>Actinomycetota</taxon>
        <taxon>Actinomycetes</taxon>
        <taxon>Pseudonocardiales</taxon>
        <taxon>Pseudonocardiaceae</taxon>
        <taxon>Kibdelosporangium</taxon>
    </lineage>
</organism>
<dbReference type="Proteomes" id="UP001597045">
    <property type="component" value="Unassembled WGS sequence"/>
</dbReference>
<accession>A0ABW3MBT5</accession>
<keyword evidence="4" id="KW-1185">Reference proteome</keyword>
<dbReference type="EMBL" id="JBHTIS010001100">
    <property type="protein sequence ID" value="MFD1047488.1"/>
    <property type="molecule type" value="Genomic_DNA"/>
</dbReference>
<dbReference type="Pfam" id="PF01580">
    <property type="entry name" value="FtsK_SpoIIIE"/>
    <property type="match status" value="1"/>
</dbReference>
<evidence type="ECO:0000259" key="2">
    <source>
        <dbReference type="PROSITE" id="PS50901"/>
    </source>
</evidence>
<gene>
    <name evidence="3" type="ORF">ACFQ1S_19050</name>
</gene>
<evidence type="ECO:0000313" key="4">
    <source>
        <dbReference type="Proteomes" id="UP001597045"/>
    </source>
</evidence>
<dbReference type="InterPro" id="IPR003593">
    <property type="entry name" value="AAA+_ATPase"/>
</dbReference>
<feature type="domain" description="FtsK" evidence="2">
    <location>
        <begin position="133"/>
        <end position="327"/>
    </location>
</feature>
<keyword evidence="1" id="KW-0547">Nucleotide-binding</keyword>
<dbReference type="SMART" id="SM00382">
    <property type="entry name" value="AAA"/>
    <property type="match status" value="1"/>
</dbReference>
<feature type="non-terminal residue" evidence="3">
    <location>
        <position position="1"/>
    </location>
</feature>
<comment type="caution">
    <text evidence="3">The sequence shown here is derived from an EMBL/GenBank/DDBJ whole genome shotgun (WGS) entry which is preliminary data.</text>
</comment>
<name>A0ABW3MBT5_9PSEU</name>
<feature type="binding site" evidence="1">
    <location>
        <begin position="160"/>
        <end position="167"/>
    </location>
    <ligand>
        <name>ATP</name>
        <dbReference type="ChEBI" id="CHEBI:30616"/>
    </ligand>
</feature>
<evidence type="ECO:0000256" key="1">
    <source>
        <dbReference type="PROSITE-ProRule" id="PRU00289"/>
    </source>
</evidence>
<reference evidence="4" key="1">
    <citation type="journal article" date="2019" name="Int. J. Syst. Evol. Microbiol.">
        <title>The Global Catalogue of Microorganisms (GCM) 10K type strain sequencing project: providing services to taxonomists for standard genome sequencing and annotation.</title>
        <authorList>
            <consortium name="The Broad Institute Genomics Platform"/>
            <consortium name="The Broad Institute Genome Sequencing Center for Infectious Disease"/>
            <person name="Wu L."/>
            <person name="Ma J."/>
        </authorList>
    </citation>
    <scope>NUCLEOTIDE SEQUENCE [LARGE SCALE GENOMIC DNA]</scope>
    <source>
        <strain evidence="4">JCM 31486</strain>
    </source>
</reference>
<evidence type="ECO:0000313" key="3">
    <source>
        <dbReference type="EMBL" id="MFD1047488.1"/>
    </source>
</evidence>
<dbReference type="InterPro" id="IPR002543">
    <property type="entry name" value="FtsK_dom"/>
</dbReference>
<dbReference type="InterPro" id="IPR027417">
    <property type="entry name" value="P-loop_NTPase"/>
</dbReference>